<evidence type="ECO:0000256" key="3">
    <source>
        <dbReference type="ARBA" id="ARBA00023295"/>
    </source>
</evidence>
<dbReference type="PROSITE" id="PS00953">
    <property type="entry name" value="GLYCOSYL_HYDROL_F25_1"/>
    <property type="match status" value="1"/>
</dbReference>
<protein>
    <recommendedName>
        <fullName evidence="4">Lysozyme</fullName>
        <ecNumber evidence="4">3.2.1.17</ecNumber>
    </recommendedName>
</protein>
<comment type="similarity">
    <text evidence="1 4">Belongs to the glycosyl hydrolase 25 family.</text>
</comment>
<dbReference type="GeneID" id="303298015"/>
<keyword evidence="2 4" id="KW-0378">Hydrolase</keyword>
<dbReference type="SMART" id="SM00641">
    <property type="entry name" value="Glyco_25"/>
    <property type="match status" value="1"/>
</dbReference>
<comment type="catalytic activity">
    <reaction evidence="4">
        <text>Hydrolysis of (1-&gt;4)-beta-linkages between N-acetylmuramic acid and N-acetyl-D-glucosamine residues in a peptidoglycan and between N-acetyl-D-glucosamine residues in chitodextrins.</text>
        <dbReference type="EC" id="3.2.1.17"/>
    </reaction>
</comment>
<dbReference type="Proteomes" id="UP001595937">
    <property type="component" value="Unassembled WGS sequence"/>
</dbReference>
<dbReference type="PROSITE" id="PS51257">
    <property type="entry name" value="PROKAR_LIPOPROTEIN"/>
    <property type="match status" value="1"/>
</dbReference>
<dbReference type="InterPro" id="IPR017853">
    <property type="entry name" value="GH"/>
</dbReference>
<dbReference type="RefSeq" id="WP_343924913.1">
    <property type="nucleotide sequence ID" value="NZ_BAAAIR010000043.1"/>
</dbReference>
<proteinExistence type="inferred from homology"/>
<dbReference type="InterPro" id="IPR002053">
    <property type="entry name" value="Glyco_hydro_25"/>
</dbReference>
<comment type="caution">
    <text evidence="5">The sequence shown here is derived from an EMBL/GenBank/DDBJ whole genome shotgun (WGS) entry which is preliminary data.</text>
</comment>
<dbReference type="EC" id="3.2.1.17" evidence="4"/>
<dbReference type="GO" id="GO:0016787">
    <property type="term" value="F:hydrolase activity"/>
    <property type="evidence" value="ECO:0007669"/>
    <property type="project" value="UniProtKB-KW"/>
</dbReference>
<evidence type="ECO:0000256" key="2">
    <source>
        <dbReference type="ARBA" id="ARBA00022801"/>
    </source>
</evidence>
<dbReference type="Pfam" id="PF01183">
    <property type="entry name" value="Glyco_hydro_25"/>
    <property type="match status" value="1"/>
</dbReference>
<reference evidence="6" key="1">
    <citation type="journal article" date="2019" name="Int. J. Syst. Evol. Microbiol.">
        <title>The Global Catalogue of Microorganisms (GCM) 10K type strain sequencing project: providing services to taxonomists for standard genome sequencing and annotation.</title>
        <authorList>
            <consortium name="The Broad Institute Genomics Platform"/>
            <consortium name="The Broad Institute Genome Sequencing Center for Infectious Disease"/>
            <person name="Wu L."/>
            <person name="Ma J."/>
        </authorList>
    </citation>
    <scope>NUCLEOTIDE SEQUENCE [LARGE SCALE GENOMIC DNA]</scope>
    <source>
        <strain evidence="6">CGMCC 1.16455</strain>
    </source>
</reference>
<organism evidence="5 6">
    <name type="scientific">Brachybacterium tyrofermentans</name>
    <dbReference type="NCBI Taxonomy" id="47848"/>
    <lineage>
        <taxon>Bacteria</taxon>
        <taxon>Bacillati</taxon>
        <taxon>Actinomycetota</taxon>
        <taxon>Actinomycetes</taxon>
        <taxon>Micrococcales</taxon>
        <taxon>Dermabacteraceae</taxon>
        <taxon>Brachybacterium</taxon>
    </lineage>
</organism>
<dbReference type="PROSITE" id="PS51904">
    <property type="entry name" value="GLYCOSYL_HYDROL_F25_2"/>
    <property type="match status" value="1"/>
</dbReference>
<keyword evidence="3 4" id="KW-0326">Glycosidase</keyword>
<keyword evidence="6" id="KW-1185">Reference proteome</keyword>
<gene>
    <name evidence="5" type="ORF">ACFPK8_11105</name>
</gene>
<dbReference type="InterPro" id="IPR018077">
    <property type="entry name" value="Glyco_hydro_fam25_subgr"/>
</dbReference>
<dbReference type="PANTHER" id="PTHR34135:SF2">
    <property type="entry name" value="LYSOZYME"/>
    <property type="match status" value="1"/>
</dbReference>
<dbReference type="EMBL" id="JBHSLN010000024">
    <property type="protein sequence ID" value="MFC5298059.1"/>
    <property type="molecule type" value="Genomic_DNA"/>
</dbReference>
<accession>A0ABW0FGA7</accession>
<dbReference type="PANTHER" id="PTHR34135">
    <property type="entry name" value="LYSOZYME"/>
    <property type="match status" value="1"/>
</dbReference>
<dbReference type="InterPro" id="IPR008270">
    <property type="entry name" value="Glyco_hydro_25_AS"/>
</dbReference>
<dbReference type="SUPFAM" id="SSF51445">
    <property type="entry name" value="(Trans)glycosidases"/>
    <property type="match status" value="1"/>
</dbReference>
<dbReference type="Gene3D" id="3.20.20.80">
    <property type="entry name" value="Glycosidases"/>
    <property type="match status" value="1"/>
</dbReference>
<evidence type="ECO:0000256" key="4">
    <source>
        <dbReference type="RuleBase" id="RU361176"/>
    </source>
</evidence>
<evidence type="ECO:0000313" key="6">
    <source>
        <dbReference type="Proteomes" id="UP001595937"/>
    </source>
</evidence>
<name>A0ABW0FGA7_9MICO</name>
<evidence type="ECO:0000256" key="1">
    <source>
        <dbReference type="ARBA" id="ARBA00010646"/>
    </source>
</evidence>
<sequence>MPRFTPEQVRRRQLVAGVLALTLLLVLGGCTAALIGAIRGDDAGGGAAQREPFQADDDALTVATTPTDAAALENLPGDIALGADETMGVDVSAHQGEIDWAKVSADGFTVAYIKATEGTGYTDAAFQQNWDGARAAGLTTGAYHYFTLCSSGAEQAEDFLAAAPPDDSALPPALDLEFDGACEDRPDGADAQTEIDAFTAAVEKAWGRRLVIYSSSDWRQHYGLPVTGPRPDWLYSERARPVQADWAVWQVRFDGAVSGISGGVDIDVVRAEQVRRDAEIAEGDGAISHAEGR</sequence>
<evidence type="ECO:0000313" key="5">
    <source>
        <dbReference type="EMBL" id="MFC5298059.1"/>
    </source>
</evidence>